<proteinExistence type="predicted"/>
<dbReference type="Proteomes" id="UP001499863">
    <property type="component" value="Unassembled WGS sequence"/>
</dbReference>
<evidence type="ECO:0000313" key="2">
    <source>
        <dbReference type="Proteomes" id="UP001499863"/>
    </source>
</evidence>
<dbReference type="EMBL" id="BAAAKJ010000137">
    <property type="protein sequence ID" value="GAA1393688.1"/>
    <property type="molecule type" value="Genomic_DNA"/>
</dbReference>
<organism evidence="1 2">
    <name type="scientific">Kitasatospora putterlickiae</name>
    <dbReference type="NCBI Taxonomy" id="221725"/>
    <lineage>
        <taxon>Bacteria</taxon>
        <taxon>Bacillati</taxon>
        <taxon>Actinomycetota</taxon>
        <taxon>Actinomycetes</taxon>
        <taxon>Kitasatosporales</taxon>
        <taxon>Streptomycetaceae</taxon>
        <taxon>Kitasatospora</taxon>
    </lineage>
</organism>
<name>A0ABN1XZC6_9ACTN</name>
<reference evidence="1 2" key="1">
    <citation type="journal article" date="2019" name="Int. J. Syst. Evol. Microbiol.">
        <title>The Global Catalogue of Microorganisms (GCM) 10K type strain sequencing project: providing services to taxonomists for standard genome sequencing and annotation.</title>
        <authorList>
            <consortium name="The Broad Institute Genomics Platform"/>
            <consortium name="The Broad Institute Genome Sequencing Center for Infectious Disease"/>
            <person name="Wu L."/>
            <person name="Ma J."/>
        </authorList>
    </citation>
    <scope>NUCLEOTIDE SEQUENCE [LARGE SCALE GENOMIC DNA]</scope>
    <source>
        <strain evidence="1 2">JCM 12393</strain>
    </source>
</reference>
<gene>
    <name evidence="1" type="ORF">GCM10009639_27040</name>
</gene>
<protein>
    <submittedName>
        <fullName evidence="1">Uncharacterized protein</fullName>
    </submittedName>
</protein>
<sequence length="69" mass="7322">MTFTVLTTPGRSWLIKDCMRGSGAGSDMEVSLVGAGRTGSNQRATVTDDRFRADTTVSLLSHTSGLTRS</sequence>
<comment type="caution">
    <text evidence="1">The sequence shown here is derived from an EMBL/GenBank/DDBJ whole genome shotgun (WGS) entry which is preliminary data.</text>
</comment>
<accession>A0ABN1XZC6</accession>
<keyword evidence="2" id="KW-1185">Reference proteome</keyword>
<evidence type="ECO:0000313" key="1">
    <source>
        <dbReference type="EMBL" id="GAA1393688.1"/>
    </source>
</evidence>